<dbReference type="PROSITE" id="PS51782">
    <property type="entry name" value="LYSM"/>
    <property type="match status" value="2"/>
</dbReference>
<evidence type="ECO:0000256" key="2">
    <source>
        <dbReference type="ARBA" id="ARBA00023026"/>
    </source>
</evidence>
<dbReference type="SMART" id="SM00270">
    <property type="entry name" value="ChtBD1"/>
    <property type="match status" value="3"/>
</dbReference>
<dbReference type="EMBL" id="KB644413">
    <property type="protein sequence ID" value="EPS31612.1"/>
    <property type="molecule type" value="Genomic_DNA"/>
</dbReference>
<feature type="domain" description="Chitin-binding type-1" evidence="4">
    <location>
        <begin position="528"/>
        <end position="573"/>
    </location>
</feature>
<name>S8B9X6_PENO1</name>
<feature type="domain" description="Chitin-binding type-1" evidence="4">
    <location>
        <begin position="581"/>
        <end position="627"/>
    </location>
</feature>
<dbReference type="SUPFAM" id="SSF54106">
    <property type="entry name" value="LysM domain"/>
    <property type="match status" value="1"/>
</dbReference>
<dbReference type="InterPro" id="IPR018392">
    <property type="entry name" value="LysM"/>
</dbReference>
<keyword evidence="1 3" id="KW-0147">Chitin-binding</keyword>
<dbReference type="AlphaFoldDB" id="S8B9X6"/>
<dbReference type="PhylomeDB" id="S8B9X6"/>
<dbReference type="Pfam" id="PF01476">
    <property type="entry name" value="LysM"/>
    <property type="match status" value="2"/>
</dbReference>
<protein>
    <submittedName>
        <fullName evidence="6">Chitin binding domain-and peptidoglycan binding domain-containing protein</fullName>
    </submittedName>
</protein>
<dbReference type="InterPro" id="IPR036779">
    <property type="entry name" value="LysM_dom_sf"/>
</dbReference>
<dbReference type="Gene3D" id="3.30.60.10">
    <property type="entry name" value="Endochitinase-like"/>
    <property type="match status" value="2"/>
</dbReference>
<sequence>MDKVSFSFRRLGSVLLAAWTPSAVADFTLYKSYDADALIAGLSLSSTCLAALNTTVACNETTIGLLGHGADIHFWTAPEVENFCTTDCISSLNSWKKKVDTVCAEETTIQGNVVVKARALPLPFTYNSDLVCMKDSSSNWCFVESQTWQGSDYIRWDPTMCFPDGDDNSTVASQCNDPDFDVDNISDEMSALTNIYSEKLFCNECFLKLYRQRLLDPWLPVANFTDYLIDQFDLVQKNCSTTLPYTTSASTLYVGTKTGTVTATTTSIGTTKTGSSPTATSTCIGQMVEPLQNWLTCNDLSDTYNISTGDARVVTGDYSCYFGETTCFPLPCEIDTVWDSPSCDDLATRYSNSTYNVTTAQLLSWNTNIQGSCSGIAAGQRVCKSAPGGTFLKPNATITAPGATGQPTYYTAATAAYPTQSGTISECGNYYLVVAGDDCSTIDLRFGLSFSQLQEYNPYLNANCGNLWLNYDICVAPVTPETISTDGTCPTGVTCVGSAFGDCCSPFGYCGTGPDYCASTGNGTATQDGTCGPDYGGTTCIPQFGNCCSIYGYCGNGTTYCGAGNCYSGSCDTDNGGPSTNGECGPNFAGNKTCTGTQFGTCCSSSGYCGSTSDYCSGSNCYSGACT</sequence>
<dbReference type="OrthoDB" id="5985073at2759"/>
<organism evidence="6 7">
    <name type="scientific">Penicillium oxalicum (strain 114-2 / CGMCC 5302)</name>
    <name type="common">Penicillium decumbens</name>
    <dbReference type="NCBI Taxonomy" id="933388"/>
    <lineage>
        <taxon>Eukaryota</taxon>
        <taxon>Fungi</taxon>
        <taxon>Dikarya</taxon>
        <taxon>Ascomycota</taxon>
        <taxon>Pezizomycotina</taxon>
        <taxon>Eurotiomycetes</taxon>
        <taxon>Eurotiomycetidae</taxon>
        <taxon>Eurotiales</taxon>
        <taxon>Aspergillaceae</taxon>
        <taxon>Penicillium</taxon>
    </lineage>
</organism>
<dbReference type="STRING" id="933388.S8B9X6"/>
<feature type="disulfide bond" evidence="3">
    <location>
        <begin position="602"/>
        <end position="616"/>
    </location>
</feature>
<dbReference type="InterPro" id="IPR052210">
    <property type="entry name" value="LysM1-like"/>
</dbReference>
<evidence type="ECO:0000256" key="3">
    <source>
        <dbReference type="PROSITE-ProRule" id="PRU00261"/>
    </source>
</evidence>
<dbReference type="InterPro" id="IPR036861">
    <property type="entry name" value="Endochitinase-like_sf"/>
</dbReference>
<dbReference type="SUPFAM" id="SSF57016">
    <property type="entry name" value="Plant lectins/antimicrobial peptides"/>
    <property type="match status" value="3"/>
</dbReference>
<keyword evidence="3" id="KW-1015">Disulfide bond</keyword>
<dbReference type="CDD" id="cd00035">
    <property type="entry name" value="ChtBD1"/>
    <property type="match status" value="1"/>
</dbReference>
<dbReference type="PANTHER" id="PTHR34997">
    <property type="entry name" value="AM15"/>
    <property type="match status" value="1"/>
</dbReference>
<gene>
    <name evidence="6" type="ORF">PDE_06567</name>
</gene>
<reference evidence="6 7" key="1">
    <citation type="journal article" date="2013" name="PLoS ONE">
        <title>Genomic and secretomic analyses reveal unique features of the lignocellulolytic enzyme system of Penicillium decumbens.</title>
        <authorList>
            <person name="Liu G."/>
            <person name="Zhang L."/>
            <person name="Wei X."/>
            <person name="Zou G."/>
            <person name="Qin Y."/>
            <person name="Ma L."/>
            <person name="Li J."/>
            <person name="Zheng H."/>
            <person name="Wang S."/>
            <person name="Wang C."/>
            <person name="Xun L."/>
            <person name="Zhao G.-P."/>
            <person name="Zhou Z."/>
            <person name="Qu Y."/>
        </authorList>
    </citation>
    <scope>NUCLEOTIDE SEQUENCE [LARGE SCALE GENOMIC DNA]</scope>
    <source>
        <strain evidence="7">114-2 / CGMCC 5302</strain>
    </source>
</reference>
<keyword evidence="7" id="KW-1185">Reference proteome</keyword>
<evidence type="ECO:0000256" key="1">
    <source>
        <dbReference type="ARBA" id="ARBA00022669"/>
    </source>
</evidence>
<evidence type="ECO:0000313" key="7">
    <source>
        <dbReference type="Proteomes" id="UP000019376"/>
    </source>
</evidence>
<accession>S8B9X6</accession>
<dbReference type="Gene3D" id="3.10.350.10">
    <property type="entry name" value="LysM domain"/>
    <property type="match status" value="2"/>
</dbReference>
<dbReference type="PROSITE" id="PS50941">
    <property type="entry name" value="CHIT_BIND_I_2"/>
    <property type="match status" value="2"/>
</dbReference>
<feature type="domain" description="LysM" evidence="5">
    <location>
        <begin position="429"/>
        <end position="475"/>
    </location>
</feature>
<dbReference type="PANTHER" id="PTHR34997:SF1">
    <property type="entry name" value="PEPTIDOGLYCAN-BINDING LYSIN DOMAIN"/>
    <property type="match status" value="1"/>
</dbReference>
<evidence type="ECO:0000259" key="4">
    <source>
        <dbReference type="PROSITE" id="PS50941"/>
    </source>
</evidence>
<keyword evidence="2" id="KW-0843">Virulence</keyword>
<evidence type="ECO:0000313" key="6">
    <source>
        <dbReference type="EMBL" id="EPS31612.1"/>
    </source>
</evidence>
<proteinExistence type="predicted"/>
<feature type="disulfide bond" evidence="3">
    <location>
        <begin position="547"/>
        <end position="561"/>
    </location>
</feature>
<dbReference type="HOGENOM" id="CLU_036407_0_0_1"/>
<dbReference type="eggNOG" id="ENOG502SNDA">
    <property type="taxonomic scope" value="Eukaryota"/>
</dbReference>
<dbReference type="GO" id="GO:0008061">
    <property type="term" value="F:chitin binding"/>
    <property type="evidence" value="ECO:0007669"/>
    <property type="project" value="UniProtKB-UniRule"/>
</dbReference>
<dbReference type="Proteomes" id="UP000019376">
    <property type="component" value="Unassembled WGS sequence"/>
</dbReference>
<dbReference type="InterPro" id="IPR001002">
    <property type="entry name" value="Chitin-bd_1"/>
</dbReference>
<evidence type="ECO:0000259" key="5">
    <source>
        <dbReference type="PROSITE" id="PS51782"/>
    </source>
</evidence>
<comment type="caution">
    <text evidence="3">Lacks conserved residue(s) required for the propagation of feature annotation.</text>
</comment>
<dbReference type="CDD" id="cd00118">
    <property type="entry name" value="LysM"/>
    <property type="match status" value="1"/>
</dbReference>
<feature type="domain" description="LysM" evidence="5">
    <location>
        <begin position="333"/>
        <end position="384"/>
    </location>
</feature>